<evidence type="ECO:0000259" key="8">
    <source>
        <dbReference type="PROSITE" id="PS51686"/>
    </source>
</evidence>
<evidence type="ECO:0000256" key="6">
    <source>
        <dbReference type="ARBA" id="ARBA00022884"/>
    </source>
</evidence>
<dbReference type="InterPro" id="IPR001678">
    <property type="entry name" value="MeTrfase_RsmB-F_NOP2_dom"/>
</dbReference>
<keyword evidence="5 7" id="KW-0949">S-adenosyl-L-methionine</keyword>
<keyword evidence="6 7" id="KW-0694">RNA-binding</keyword>
<feature type="active site" description="Nucleophile" evidence="7">
    <location>
        <position position="233"/>
    </location>
</feature>
<keyword evidence="2" id="KW-0963">Cytoplasm</keyword>
<dbReference type="InterPro" id="IPR031341">
    <property type="entry name" value="Methyltr_RsmF_N"/>
</dbReference>
<protein>
    <submittedName>
        <fullName evidence="9">Fmu (Sun) domain protein</fullName>
    </submittedName>
</protein>
<dbReference type="STRING" id="429009.Adeg_1267"/>
<dbReference type="InterPro" id="IPR031340">
    <property type="entry name" value="RsmF_methylt_CI"/>
</dbReference>
<dbReference type="HOGENOM" id="CLU_005316_6_1_9"/>
<dbReference type="InterPro" id="IPR049560">
    <property type="entry name" value="MeTrfase_RsmB-F_NOP2_cat"/>
</dbReference>
<feature type="binding site" evidence="7">
    <location>
        <position position="180"/>
    </location>
    <ligand>
        <name>S-adenosyl-L-methionine</name>
        <dbReference type="ChEBI" id="CHEBI:59789"/>
    </ligand>
</feature>
<dbReference type="Gene3D" id="3.30.70.1170">
    <property type="entry name" value="Sun protein, domain 3"/>
    <property type="match status" value="1"/>
</dbReference>
<feature type="domain" description="SAM-dependent MTase RsmB/NOP-type" evidence="8">
    <location>
        <begin position="15"/>
        <end position="304"/>
    </location>
</feature>
<dbReference type="SUPFAM" id="SSF53335">
    <property type="entry name" value="S-adenosyl-L-methionine-dependent methyltransferases"/>
    <property type="match status" value="1"/>
</dbReference>
<dbReference type="KEGG" id="adg:Adeg_1267"/>
<dbReference type="Gene3D" id="2.30.130.60">
    <property type="match status" value="1"/>
</dbReference>
<dbReference type="EMBL" id="CP001785">
    <property type="protein sequence ID" value="ACX52377.1"/>
    <property type="molecule type" value="Genomic_DNA"/>
</dbReference>
<dbReference type="GO" id="GO:0003723">
    <property type="term" value="F:RNA binding"/>
    <property type="evidence" value="ECO:0007669"/>
    <property type="project" value="UniProtKB-UniRule"/>
</dbReference>
<dbReference type="CDD" id="cd21147">
    <property type="entry name" value="RsmF_methylt_CTD1"/>
    <property type="match status" value="1"/>
</dbReference>
<dbReference type="GO" id="GO:0008173">
    <property type="term" value="F:RNA methyltransferase activity"/>
    <property type="evidence" value="ECO:0007669"/>
    <property type="project" value="InterPro"/>
</dbReference>
<evidence type="ECO:0000256" key="3">
    <source>
        <dbReference type="ARBA" id="ARBA00022603"/>
    </source>
</evidence>
<dbReference type="InterPro" id="IPR027391">
    <property type="entry name" value="Nol1_Nop2_Fmu_2"/>
</dbReference>
<dbReference type="PANTHER" id="PTHR22807:SF30">
    <property type="entry name" value="28S RRNA (CYTOSINE(4447)-C(5))-METHYLTRANSFERASE-RELATED"/>
    <property type="match status" value="1"/>
</dbReference>
<evidence type="ECO:0000313" key="10">
    <source>
        <dbReference type="Proteomes" id="UP000002620"/>
    </source>
</evidence>
<dbReference type="PRINTS" id="PR02008">
    <property type="entry name" value="RCMTFAMILY"/>
</dbReference>
<evidence type="ECO:0000256" key="7">
    <source>
        <dbReference type="PROSITE-ProRule" id="PRU01023"/>
    </source>
</evidence>
<dbReference type="Pfam" id="PF13636">
    <property type="entry name" value="Methyltranf_PUA"/>
    <property type="match status" value="1"/>
</dbReference>
<dbReference type="eggNOG" id="COG3270">
    <property type="taxonomic scope" value="Bacteria"/>
</dbReference>
<dbReference type="Gene3D" id="3.40.50.150">
    <property type="entry name" value="Vaccinia Virus protein VP39"/>
    <property type="match status" value="1"/>
</dbReference>
<dbReference type="RefSeq" id="WP_015739254.1">
    <property type="nucleotide sequence ID" value="NC_013385.1"/>
</dbReference>
<dbReference type="CDD" id="cd02440">
    <property type="entry name" value="AdoMet_MTases"/>
    <property type="match status" value="1"/>
</dbReference>
<dbReference type="InterPro" id="IPR018314">
    <property type="entry name" value="RsmB/NOL1/NOP2-like_CS"/>
</dbReference>
<keyword evidence="3 7" id="KW-0489">Methyltransferase</keyword>
<dbReference type="PROSITE" id="PS51686">
    <property type="entry name" value="SAM_MT_RSMB_NOP"/>
    <property type="match status" value="1"/>
</dbReference>
<keyword evidence="10" id="KW-1185">Reference proteome</keyword>
<evidence type="ECO:0000256" key="1">
    <source>
        <dbReference type="ARBA" id="ARBA00007494"/>
    </source>
</evidence>
<comment type="caution">
    <text evidence="7">Lacks conserved residue(s) required for the propagation of feature annotation.</text>
</comment>
<organism evidence="9 10">
    <name type="scientific">Ammonifex degensii (strain DSM 10501 / KC4)</name>
    <dbReference type="NCBI Taxonomy" id="429009"/>
    <lineage>
        <taxon>Bacteria</taxon>
        <taxon>Bacillati</taxon>
        <taxon>Bacillota</taxon>
        <taxon>Clostridia</taxon>
        <taxon>Thermoanaerobacterales</taxon>
        <taxon>Thermoanaerobacteraceae</taxon>
        <taxon>Ammonifex</taxon>
    </lineage>
</organism>
<dbReference type="InterPro" id="IPR029063">
    <property type="entry name" value="SAM-dependent_MTases_sf"/>
</dbReference>
<gene>
    <name evidence="9" type="ordered locus">Adeg_1267</name>
</gene>
<dbReference type="Pfam" id="PF17125">
    <property type="entry name" value="Methyltr_RsmF_N"/>
    <property type="match status" value="1"/>
</dbReference>
<proteinExistence type="inferred from homology"/>
<dbReference type="GO" id="GO:0001510">
    <property type="term" value="P:RNA methylation"/>
    <property type="evidence" value="ECO:0007669"/>
    <property type="project" value="InterPro"/>
</dbReference>
<keyword evidence="4 7" id="KW-0808">Transferase</keyword>
<dbReference type="PANTHER" id="PTHR22807">
    <property type="entry name" value="NOP2 YEAST -RELATED NOL1/NOP2/FMU SUN DOMAIN-CONTAINING"/>
    <property type="match status" value="1"/>
</dbReference>
<feature type="binding site" evidence="7">
    <location>
        <position position="135"/>
    </location>
    <ligand>
        <name>S-adenosyl-L-methionine</name>
        <dbReference type="ChEBI" id="CHEBI:59789"/>
    </ligand>
</feature>
<comment type="similarity">
    <text evidence="1 7">Belongs to the class I-like SAM-binding methyltransferase superfamily. RsmB/NOP family.</text>
</comment>
<sequence length="460" mass="51940">MAGRWEDFLQRMACLLGEEVKPFAEALRRSEFPALRVNTLKLLPEHFAKRSPFPLEPVPWCPEGFVVPDIGARPALHPYHAAGLYYLQDPAAMLAGVLLDPRPGEWVLDLCAAPGGKATHLAARLQNCGVLVANDPNPRRVTVLARNLERIGVTCAVVLQEEPARLAQRFAGLFDRVLVDAPCSGEATLAHDPEARRRWSPKKLRSMAAWQGRILAEAARLTRPGGYLLYATCTFAPEENEEVIASFLEAHPEFRLVEVERHPLFDRGHPEWSRLPLPELARAVRLWPHRGPGKGHFYALLQKEGEETPPRPQPRNLLPLEAEKAYRTFCERHLKDAPAKEGLVLWWEGVYRVPLPLEMLEGLRVLRPGWWLGSFKQGKFVPDHALALGIKAKQANQVLSFSLSDPRLKAYLRGEELPLNAEEGWVLVAVEEFPLGWGYCRQGRLRNFYPRAWRLPTSLS</sequence>
<dbReference type="InterPro" id="IPR023267">
    <property type="entry name" value="RCMT"/>
</dbReference>
<dbReference type="PROSITE" id="PS01153">
    <property type="entry name" value="NOL1_NOP2_SUN"/>
    <property type="match status" value="1"/>
</dbReference>
<evidence type="ECO:0000313" key="9">
    <source>
        <dbReference type="EMBL" id="ACX52377.1"/>
    </source>
</evidence>
<name>C9R7U8_AMMDK</name>
<dbReference type="Proteomes" id="UP000002620">
    <property type="component" value="Chromosome"/>
</dbReference>
<evidence type="ECO:0000256" key="4">
    <source>
        <dbReference type="ARBA" id="ARBA00022679"/>
    </source>
</evidence>
<feature type="binding site" evidence="7">
    <location>
        <begin position="111"/>
        <end position="117"/>
    </location>
    <ligand>
        <name>S-adenosyl-L-methionine</name>
        <dbReference type="ChEBI" id="CHEBI:59789"/>
    </ligand>
</feature>
<dbReference type="Pfam" id="PF01189">
    <property type="entry name" value="Methyltr_RsmB-F"/>
    <property type="match status" value="1"/>
</dbReference>
<dbReference type="AlphaFoldDB" id="C9R7U8"/>
<dbReference type="Pfam" id="PF17126">
    <property type="entry name" value="RsmF_methylt_CI"/>
    <property type="match status" value="1"/>
</dbReference>
<accession>C9R7U8</accession>
<reference evidence="9 10" key="1">
    <citation type="submission" date="2009-10" db="EMBL/GenBank/DDBJ databases">
        <title>Complete sequence of chromosome of Ammonifex degensii KC4.</title>
        <authorList>
            <consortium name="US DOE Joint Genome Institute"/>
            <person name="Kerfeld C."/>
            <person name="Goodner B."/>
            <person name="Huber H."/>
            <person name="Stetter K."/>
            <person name="Lucas S."/>
            <person name="Copeland A."/>
            <person name="Lapidus A."/>
            <person name="Glavina del Rio T."/>
            <person name="Dalin E."/>
            <person name="Tice H."/>
            <person name="Bruce D."/>
            <person name="Goodwin L."/>
            <person name="Pitluck S."/>
            <person name="Saunders E."/>
            <person name="Brettin T."/>
            <person name="Detter J.C."/>
            <person name="Han C."/>
            <person name="Larimer F."/>
            <person name="Land M."/>
            <person name="Hauser L."/>
            <person name="Kyrpides N."/>
            <person name="Ovchinnikova G."/>
            <person name="Richardson P."/>
        </authorList>
    </citation>
    <scope>NUCLEOTIDE SEQUENCE [LARGE SCALE GENOMIC DNA]</scope>
    <source>
        <strain evidence="10">DSM 10501 / KC4</strain>
    </source>
</reference>
<evidence type="ECO:0000256" key="2">
    <source>
        <dbReference type="ARBA" id="ARBA00022490"/>
    </source>
</evidence>
<evidence type="ECO:0000256" key="5">
    <source>
        <dbReference type="ARBA" id="ARBA00022691"/>
    </source>
</evidence>
<dbReference type="eggNOG" id="COG0144">
    <property type="taxonomic scope" value="Bacteria"/>
</dbReference>